<feature type="compositionally biased region" description="Basic and acidic residues" evidence="9">
    <location>
        <begin position="363"/>
        <end position="402"/>
    </location>
</feature>
<keyword evidence="4" id="KW-0747">Spliceosome</keyword>
<evidence type="ECO:0000256" key="5">
    <source>
        <dbReference type="ARBA" id="ARBA00023054"/>
    </source>
</evidence>
<comment type="similarity">
    <text evidence="2">Belongs to the CWC25 family.</text>
</comment>
<dbReference type="AlphaFoldDB" id="A0A381L3Y4"/>
<keyword evidence="5 8" id="KW-0175">Coiled coil</keyword>
<reference evidence="11" key="1">
    <citation type="submission" date="2018-07" db="EMBL/GenBank/DDBJ databases">
        <authorList>
            <person name="Quirk P.G."/>
            <person name="Krulwich T.A."/>
        </authorList>
    </citation>
    <scope>NUCLEOTIDE SEQUENCE</scope>
    <source>
        <strain evidence="11">96224</strain>
    </source>
</reference>
<feature type="coiled-coil region" evidence="8">
    <location>
        <begin position="26"/>
        <end position="53"/>
    </location>
</feature>
<comment type="subcellular location">
    <subcellularLocation>
        <location evidence="1">Nucleus</location>
    </subcellularLocation>
</comment>
<feature type="region of interest" description="Disordered" evidence="9">
    <location>
        <begin position="110"/>
        <end position="137"/>
    </location>
</feature>
<dbReference type="EMBL" id="UIGY01000028">
    <property type="protein sequence ID" value="SUZ08618.1"/>
    <property type="molecule type" value="Genomic_DNA"/>
</dbReference>
<dbReference type="InterPro" id="IPR051376">
    <property type="entry name" value="CWC25_splicing_factor"/>
</dbReference>
<feature type="compositionally biased region" description="Basic and acidic residues" evidence="9">
    <location>
        <begin position="313"/>
        <end position="322"/>
    </location>
</feature>
<evidence type="ECO:0000256" key="1">
    <source>
        <dbReference type="ARBA" id="ARBA00004123"/>
    </source>
</evidence>
<dbReference type="GO" id="GO:0000398">
    <property type="term" value="P:mRNA splicing, via spliceosome"/>
    <property type="evidence" value="ECO:0007669"/>
    <property type="project" value="TreeGrafter"/>
</dbReference>
<dbReference type="OrthoDB" id="21123at2759"/>
<feature type="compositionally biased region" description="Polar residues" evidence="9">
    <location>
        <begin position="266"/>
        <end position="283"/>
    </location>
</feature>
<feature type="compositionally biased region" description="Low complexity" evidence="9">
    <location>
        <begin position="350"/>
        <end position="362"/>
    </location>
</feature>
<name>A0A381L3Y4_BLUGR</name>
<evidence type="ECO:0000256" key="8">
    <source>
        <dbReference type="SAM" id="Coils"/>
    </source>
</evidence>
<feature type="region of interest" description="Disordered" evidence="9">
    <location>
        <begin position="173"/>
        <end position="410"/>
    </location>
</feature>
<feature type="compositionally biased region" description="Basic residues" evidence="9">
    <location>
        <begin position="237"/>
        <end position="249"/>
    </location>
</feature>
<dbReference type="PANTHER" id="PTHR16196:SF0">
    <property type="entry name" value="PRE-MRNA-SPLICING FACTOR CWC25 HOMOLOG"/>
    <property type="match status" value="1"/>
</dbReference>
<keyword evidence="6" id="KW-0508">mRNA splicing</keyword>
<evidence type="ECO:0000256" key="9">
    <source>
        <dbReference type="SAM" id="MobiDB-lite"/>
    </source>
</evidence>
<dbReference type="Pfam" id="PF10197">
    <property type="entry name" value="Cir_N"/>
    <property type="match status" value="1"/>
</dbReference>
<evidence type="ECO:0000256" key="7">
    <source>
        <dbReference type="ARBA" id="ARBA00023242"/>
    </source>
</evidence>
<evidence type="ECO:0000256" key="6">
    <source>
        <dbReference type="ARBA" id="ARBA00023187"/>
    </source>
</evidence>
<evidence type="ECO:0000313" key="11">
    <source>
        <dbReference type="EMBL" id="SUZ08618.1"/>
    </source>
</evidence>
<sequence length="432" mass="50633">MGGDLNLKKSWHPVLMSNQKRVWEEEKKALDERKRTEQRIKELKEERAKEEIQTKLEAAGSRKRIDRVDWMYQGPSTGQTGTTEEMEGYLLGKRRIDGLIKGNDNRNLEKRASQESYMNSNPANTARDTATKVREDPLLAIKRQEQAAYETMINDPTKRRQLLALAGQAEENYKERFASEKRSERHSHPKNTYNQDYQKGTRHRRRDDHSGHRNTQDYYSSDKQRRVSQNKDQDTKKTHHTTKHVRNSHSRTYDSRSHDPHKNYRRSTSPDNSYRPRSSVKTENSVKRKRSPNDGQDSLRGRDSQANQYGRRNYQDNREKYRQSNNQKIKRGKSEERPTSPRSTIDGEAQRQQKLAQMQQDASKLDADREKRLSALAEQEKTQRDVEEKARARTSRYGDKGDFVNGLNQKANSMSLAERIGRSRRGLLREDD</sequence>
<proteinExistence type="inferred from homology"/>
<evidence type="ECO:0000259" key="10">
    <source>
        <dbReference type="SMART" id="SM01083"/>
    </source>
</evidence>
<feature type="domain" description="CBF1-interacting co-repressor CIR N-terminal" evidence="10">
    <location>
        <begin position="10"/>
        <end position="46"/>
    </location>
</feature>
<evidence type="ECO:0000256" key="2">
    <source>
        <dbReference type="ARBA" id="ARBA00006695"/>
    </source>
</evidence>
<dbReference type="Pfam" id="PF12542">
    <property type="entry name" value="CWC25"/>
    <property type="match status" value="1"/>
</dbReference>
<dbReference type="InterPro" id="IPR022209">
    <property type="entry name" value="CWC25"/>
</dbReference>
<feature type="compositionally biased region" description="Basic and acidic residues" evidence="9">
    <location>
        <begin position="251"/>
        <end position="262"/>
    </location>
</feature>
<protein>
    <submittedName>
        <fullName evidence="11">Bgt-4241</fullName>
    </submittedName>
</protein>
<evidence type="ECO:0000256" key="4">
    <source>
        <dbReference type="ARBA" id="ARBA00022728"/>
    </source>
</evidence>
<accession>A0A381L3Y4</accession>
<dbReference type="InterPro" id="IPR019339">
    <property type="entry name" value="CIR_N_dom"/>
</dbReference>
<dbReference type="SMART" id="SM01083">
    <property type="entry name" value="Cir_N"/>
    <property type="match status" value="1"/>
</dbReference>
<feature type="compositionally biased region" description="Polar residues" evidence="9">
    <location>
        <begin position="114"/>
        <end position="128"/>
    </location>
</feature>
<organism evidence="11">
    <name type="scientific">Blumeria graminis f. sp. tritici 96224</name>
    <dbReference type="NCBI Taxonomy" id="1268274"/>
    <lineage>
        <taxon>Eukaryota</taxon>
        <taxon>Fungi</taxon>
        <taxon>Dikarya</taxon>
        <taxon>Ascomycota</taxon>
        <taxon>Pezizomycotina</taxon>
        <taxon>Leotiomycetes</taxon>
        <taxon>Erysiphales</taxon>
        <taxon>Erysiphaceae</taxon>
        <taxon>Blumeria</taxon>
    </lineage>
</organism>
<evidence type="ECO:0000256" key="3">
    <source>
        <dbReference type="ARBA" id="ARBA00022664"/>
    </source>
</evidence>
<feature type="compositionally biased region" description="Basic and acidic residues" evidence="9">
    <location>
        <begin position="207"/>
        <end position="236"/>
    </location>
</feature>
<keyword evidence="7" id="KW-0539">Nucleus</keyword>
<keyword evidence="3" id="KW-0507">mRNA processing</keyword>
<feature type="compositionally biased region" description="Basic and acidic residues" evidence="9">
    <location>
        <begin position="173"/>
        <end position="183"/>
    </location>
</feature>
<dbReference type="GO" id="GO:0005684">
    <property type="term" value="C:U2-type spliceosomal complex"/>
    <property type="evidence" value="ECO:0007669"/>
    <property type="project" value="TreeGrafter"/>
</dbReference>
<dbReference type="PANTHER" id="PTHR16196">
    <property type="entry name" value="CELL CYCLE CONTROL PROTEIN CWF25"/>
    <property type="match status" value="1"/>
</dbReference>
<gene>
    <name evidence="11" type="ORF">BGT96224V2_LOCUS1871</name>
</gene>